<evidence type="ECO:0000313" key="10">
    <source>
        <dbReference type="Proteomes" id="UP000478483"/>
    </source>
</evidence>
<evidence type="ECO:0000313" key="5">
    <source>
        <dbReference type="EMBL" id="RHC20989.1"/>
    </source>
</evidence>
<evidence type="ECO:0000313" key="6">
    <source>
        <dbReference type="EMBL" id="RHN07467.1"/>
    </source>
</evidence>
<evidence type="ECO:0000313" key="2">
    <source>
        <dbReference type="EMBL" id="MTR84522.1"/>
    </source>
</evidence>
<evidence type="ECO:0000259" key="1">
    <source>
        <dbReference type="Pfam" id="PF12652"/>
    </source>
</evidence>
<dbReference type="InterPro" id="IPR016571">
    <property type="entry name" value="Spore_coat_assembly_CotJB"/>
</dbReference>
<reference evidence="3 11" key="3">
    <citation type="submission" date="2019-10" db="EMBL/GenBank/DDBJ databases">
        <title>Roseburia spp. ameliorate alcoholic fatty liver via restoration of gut barrier function.</title>
        <authorList>
            <person name="Seo B."/>
            <person name="Ko G."/>
        </authorList>
    </citation>
    <scope>NUCLEOTIDE SEQUENCE [LARGE SCALE GENOMIC DNA]</scope>
    <source>
        <strain evidence="3 11">SNUG30017</strain>
    </source>
</reference>
<reference evidence="7 8" key="1">
    <citation type="submission" date="2018-08" db="EMBL/GenBank/DDBJ databases">
        <title>A genome reference for cultivated species of the human gut microbiota.</title>
        <authorList>
            <person name="Zou Y."/>
            <person name="Xue W."/>
            <person name="Luo G."/>
        </authorList>
    </citation>
    <scope>NUCLEOTIDE SEQUENCE [LARGE SCALE GENOMIC DNA]</scope>
    <source>
        <strain evidence="6 8">AF31-21AC</strain>
        <strain evidence="5 7">AM37-1AC</strain>
        <strain evidence="4 9">AM43-11</strain>
    </source>
</reference>
<gene>
    <name evidence="5" type="ORF">DW856_01925</name>
    <name evidence="4" type="ORF">DW927_02860</name>
    <name evidence="6" type="ORF">DWZ31_10800</name>
    <name evidence="3" type="ORF">GCK47_06535</name>
    <name evidence="2" type="ORF">GMD50_05500</name>
</gene>
<organism evidence="2 10">
    <name type="scientific">Roseburia intestinalis</name>
    <dbReference type="NCBI Taxonomy" id="166486"/>
    <lineage>
        <taxon>Bacteria</taxon>
        <taxon>Bacillati</taxon>
        <taxon>Bacillota</taxon>
        <taxon>Clostridia</taxon>
        <taxon>Lachnospirales</taxon>
        <taxon>Lachnospiraceae</taxon>
        <taxon>Roseburia</taxon>
    </lineage>
</organism>
<evidence type="ECO:0000313" key="3">
    <source>
        <dbReference type="EMBL" id="MVQ45363.1"/>
    </source>
</evidence>
<dbReference type="Proteomes" id="UP000283586">
    <property type="component" value="Unassembled WGS sequence"/>
</dbReference>
<dbReference type="GeneID" id="61433492"/>
<dbReference type="EMBL" id="QSHO01000001">
    <property type="protein sequence ID" value="RHC20989.1"/>
    <property type="molecule type" value="Genomic_DNA"/>
</dbReference>
<evidence type="ECO:0000313" key="8">
    <source>
        <dbReference type="Proteomes" id="UP000283586"/>
    </source>
</evidence>
<dbReference type="RefSeq" id="WP_006857595.1">
    <property type="nucleotide sequence ID" value="NZ_CABIYH010000017.1"/>
</dbReference>
<sequence length="90" mass="10673">MPMMISQMNQSQLLHWIDMVSFAVVEITEYLDTHPDDEEALKYFNHYADLRRTALRAYAQNYTPLTIDTANPDNYWRWASDPWPWEGGDC</sequence>
<dbReference type="EMBL" id="QSFP01000002">
    <property type="protein sequence ID" value="RHA69767.1"/>
    <property type="molecule type" value="Genomic_DNA"/>
</dbReference>
<dbReference type="PIRSF" id="PIRSF010606">
    <property type="entry name" value="Spore_coat_CotJB"/>
    <property type="match status" value="1"/>
</dbReference>
<dbReference type="EMBL" id="QRQN01000012">
    <property type="protein sequence ID" value="RHN07467.1"/>
    <property type="molecule type" value="Genomic_DNA"/>
</dbReference>
<feature type="domain" description="Protein CotJB" evidence="1">
    <location>
        <begin position="12"/>
        <end position="86"/>
    </location>
</feature>
<evidence type="ECO:0000313" key="7">
    <source>
        <dbReference type="Proteomes" id="UP000283513"/>
    </source>
</evidence>
<keyword evidence="2" id="KW-0946">Virion</keyword>
<dbReference type="AlphaFoldDB" id="A0A1Q6SAN5"/>
<dbReference type="EMBL" id="WNAJ01000004">
    <property type="protein sequence ID" value="MTR84522.1"/>
    <property type="molecule type" value="Genomic_DNA"/>
</dbReference>
<reference evidence="2 10" key="2">
    <citation type="journal article" date="2019" name="Nat. Med.">
        <title>A library of human gut bacterial isolates paired with longitudinal multiomics data enables mechanistic microbiome research.</title>
        <authorList>
            <person name="Poyet M."/>
            <person name="Groussin M."/>
            <person name="Gibbons S.M."/>
            <person name="Avila-Pacheco J."/>
            <person name="Jiang X."/>
            <person name="Kearney S.M."/>
            <person name="Perrotta A.R."/>
            <person name="Berdy B."/>
            <person name="Zhao S."/>
            <person name="Lieberman T.D."/>
            <person name="Swanson P.K."/>
            <person name="Smith M."/>
            <person name="Roesemann S."/>
            <person name="Alexander J.E."/>
            <person name="Rich S.A."/>
            <person name="Livny J."/>
            <person name="Vlamakis H."/>
            <person name="Clish C."/>
            <person name="Bullock K."/>
            <person name="Deik A."/>
            <person name="Scott J."/>
            <person name="Pierce K.A."/>
            <person name="Xavier R.J."/>
            <person name="Alm E.J."/>
        </authorList>
    </citation>
    <scope>NUCLEOTIDE SEQUENCE [LARGE SCALE GENOMIC DNA]</scope>
    <source>
        <strain evidence="2 10">BIOML-A1</strain>
    </source>
</reference>
<dbReference type="Proteomes" id="UP000284465">
    <property type="component" value="Unassembled WGS sequence"/>
</dbReference>
<dbReference type="OrthoDB" id="9804099at2"/>
<proteinExistence type="predicted"/>
<dbReference type="EMBL" id="WGGT01000006">
    <property type="protein sequence ID" value="MVQ45363.1"/>
    <property type="molecule type" value="Genomic_DNA"/>
</dbReference>
<keyword evidence="2" id="KW-0167">Capsid protein</keyword>
<name>A0A1Q6SAN5_9FIRM</name>
<evidence type="ECO:0000313" key="9">
    <source>
        <dbReference type="Proteomes" id="UP000284465"/>
    </source>
</evidence>
<comment type="caution">
    <text evidence="2">The sequence shown here is derived from an EMBL/GenBank/DDBJ whole genome shotgun (WGS) entry which is preliminary data.</text>
</comment>
<evidence type="ECO:0000313" key="11">
    <source>
        <dbReference type="Proteomes" id="UP000479531"/>
    </source>
</evidence>
<dbReference type="Proteomes" id="UP000479531">
    <property type="component" value="Unassembled WGS sequence"/>
</dbReference>
<dbReference type="Pfam" id="PF12652">
    <property type="entry name" value="CotJB"/>
    <property type="match status" value="1"/>
</dbReference>
<dbReference type="InterPro" id="IPR024207">
    <property type="entry name" value="CotJB_dom"/>
</dbReference>
<evidence type="ECO:0000313" key="4">
    <source>
        <dbReference type="EMBL" id="RHA69767.1"/>
    </source>
</evidence>
<protein>
    <submittedName>
        <fullName evidence="2">Spore coat protein CotJB</fullName>
    </submittedName>
</protein>
<accession>A0A1Q6SAN5</accession>
<dbReference type="Proteomes" id="UP000283513">
    <property type="component" value="Unassembled WGS sequence"/>
</dbReference>
<dbReference type="Proteomes" id="UP000478483">
    <property type="component" value="Unassembled WGS sequence"/>
</dbReference>